<dbReference type="Proteomes" id="UP000230886">
    <property type="component" value="Unassembled WGS sequence"/>
</dbReference>
<dbReference type="NCBIfam" id="NF038065">
    <property type="entry name" value="Pr6Pr"/>
    <property type="match status" value="1"/>
</dbReference>
<proteinExistence type="predicted"/>
<protein>
    <recommendedName>
        <fullName evidence="4">Integral membrane protein</fullName>
    </recommendedName>
</protein>
<keyword evidence="1" id="KW-1133">Transmembrane helix</keyword>
<dbReference type="GeneID" id="57487246"/>
<feature type="transmembrane region" description="Helical" evidence="1">
    <location>
        <begin position="28"/>
        <end position="46"/>
    </location>
</feature>
<evidence type="ECO:0000313" key="3">
    <source>
        <dbReference type="Proteomes" id="UP000230886"/>
    </source>
</evidence>
<gene>
    <name evidence="2" type="ORF">CHR55_15695</name>
</gene>
<dbReference type="AlphaFoldDB" id="A0A2A5JAP2"/>
<dbReference type="RefSeq" id="WP_020907541.1">
    <property type="nucleotide sequence ID" value="NZ_NOVD01000009.1"/>
</dbReference>
<evidence type="ECO:0000256" key="1">
    <source>
        <dbReference type="SAM" id="Phobius"/>
    </source>
</evidence>
<evidence type="ECO:0008006" key="4">
    <source>
        <dbReference type="Google" id="ProtNLM"/>
    </source>
</evidence>
<feature type="transmembrane region" description="Helical" evidence="1">
    <location>
        <begin position="153"/>
        <end position="174"/>
    </location>
</feature>
<name>A0A2A5JAP2_RHOSG</name>
<keyword evidence="1" id="KW-0472">Membrane</keyword>
<feature type="transmembrane region" description="Helical" evidence="1">
    <location>
        <begin position="186"/>
        <end position="210"/>
    </location>
</feature>
<dbReference type="EMBL" id="NOVD01000009">
    <property type="protein sequence ID" value="PCK26412.1"/>
    <property type="molecule type" value="Genomic_DNA"/>
</dbReference>
<organism evidence="2 3">
    <name type="scientific">Rhodococcus qingshengii</name>
    <dbReference type="NCBI Taxonomy" id="334542"/>
    <lineage>
        <taxon>Bacteria</taxon>
        <taxon>Bacillati</taxon>
        <taxon>Actinomycetota</taxon>
        <taxon>Actinomycetes</taxon>
        <taxon>Mycobacteriales</taxon>
        <taxon>Nocardiaceae</taxon>
        <taxon>Rhodococcus</taxon>
        <taxon>Rhodococcus erythropolis group</taxon>
    </lineage>
</organism>
<keyword evidence="1" id="KW-0812">Transmembrane</keyword>
<comment type="caution">
    <text evidence="2">The sequence shown here is derived from an EMBL/GenBank/DDBJ whole genome shotgun (WGS) entry which is preliminary data.</text>
</comment>
<sequence>MCKYRPVTTNTANEAAAPVASTPVAVRVLRLLFAFYGLTALLWIPIRNADGFSLSNYLSYFTIESNILAVIVLLVGALRDPQSRTWQSVRGAVTLYMVITGIIYAVLLANIDVNLNDAWINSALHRILPLVMLLDWVFFASRHRISEIRSLQWLLFPVIYAVYTLIRGPIVDWYPYPFMDPRHQGYLALFIGFVVLGIAMALMALAVNAVGRLGAGLRGRNAAKS</sequence>
<feature type="transmembrane region" description="Helical" evidence="1">
    <location>
        <begin position="90"/>
        <end position="111"/>
    </location>
</feature>
<reference evidence="2 3" key="1">
    <citation type="submission" date="2017-07" db="EMBL/GenBank/DDBJ databases">
        <title>Draft sequence of Rhodococcus enclensis 23b-28.</title>
        <authorList>
            <person name="Besaury L."/>
            <person name="Sancelme M."/>
            <person name="Amato P."/>
            <person name="Lallement A."/>
            <person name="Delort A.-M."/>
        </authorList>
    </citation>
    <scope>NUCLEOTIDE SEQUENCE [LARGE SCALE GENOMIC DNA]</scope>
    <source>
        <strain evidence="2 3">23b-28</strain>
    </source>
</reference>
<evidence type="ECO:0000313" key="2">
    <source>
        <dbReference type="EMBL" id="PCK26412.1"/>
    </source>
</evidence>
<feature type="transmembrane region" description="Helical" evidence="1">
    <location>
        <begin position="58"/>
        <end position="78"/>
    </location>
</feature>
<dbReference type="InterPro" id="IPR049713">
    <property type="entry name" value="Pr6Pr-like"/>
</dbReference>
<accession>A0A2A5JAP2</accession>
<feature type="transmembrane region" description="Helical" evidence="1">
    <location>
        <begin position="123"/>
        <end position="141"/>
    </location>
</feature>